<dbReference type="HAMAP" id="MF_01207">
    <property type="entry name" value="MsrQ"/>
    <property type="match status" value="1"/>
</dbReference>
<dbReference type="GO" id="GO:0020037">
    <property type="term" value="F:heme binding"/>
    <property type="evidence" value="ECO:0007669"/>
    <property type="project" value="UniProtKB-UniRule"/>
</dbReference>
<keyword evidence="3 7" id="KW-0812">Transmembrane</keyword>
<keyword evidence="7" id="KW-0249">Electron transport</keyword>
<dbReference type="EMBL" id="FNBW01000001">
    <property type="protein sequence ID" value="SDF08243.1"/>
    <property type="molecule type" value="Genomic_DNA"/>
</dbReference>
<keyword evidence="10" id="KW-1185">Reference proteome</keyword>
<gene>
    <name evidence="7" type="primary">msrQ</name>
    <name evidence="9" type="ORF">SAMN05660686_00175</name>
</gene>
<keyword evidence="7" id="KW-0479">Metal-binding</keyword>
<comment type="caution">
    <text evidence="7">Lacks conserved residue(s) required for the propagation of feature annotation.</text>
</comment>
<keyword evidence="7" id="KW-0349">Heme</keyword>
<dbReference type="RefSeq" id="WP_093147503.1">
    <property type="nucleotide sequence ID" value="NZ_FNBW01000001.1"/>
</dbReference>
<dbReference type="OrthoDB" id="9788328at2"/>
<feature type="transmembrane region" description="Helical" evidence="7">
    <location>
        <begin position="151"/>
        <end position="168"/>
    </location>
</feature>
<evidence type="ECO:0000256" key="6">
    <source>
        <dbReference type="ARBA" id="ARBA00023136"/>
    </source>
</evidence>
<dbReference type="PANTHER" id="PTHR36964">
    <property type="entry name" value="PROTEIN-METHIONINE-SULFOXIDE REDUCTASE HEME-BINDING SUBUNIT MSRQ"/>
    <property type="match status" value="1"/>
</dbReference>
<dbReference type="GO" id="GO:0009055">
    <property type="term" value="F:electron transfer activity"/>
    <property type="evidence" value="ECO:0007669"/>
    <property type="project" value="UniProtKB-UniRule"/>
</dbReference>
<dbReference type="PANTHER" id="PTHR36964:SF1">
    <property type="entry name" value="PROTEIN-METHIONINE-SULFOXIDE REDUCTASE HEME-BINDING SUBUNIT MSRQ"/>
    <property type="match status" value="1"/>
</dbReference>
<comment type="caution">
    <text evidence="9">The sequence shown here is derived from an EMBL/GenBank/DDBJ whole genome shotgun (WGS) entry which is preliminary data.</text>
</comment>
<keyword evidence="4 7" id="KW-1133">Transmembrane helix</keyword>
<keyword evidence="5 7" id="KW-0408">Iron</keyword>
<evidence type="ECO:0000256" key="1">
    <source>
        <dbReference type="ARBA" id="ARBA00004141"/>
    </source>
</evidence>
<dbReference type="Proteomes" id="UP000198615">
    <property type="component" value="Unassembled WGS sequence"/>
</dbReference>
<feature type="transmembrane region" description="Helical" evidence="7">
    <location>
        <begin position="250"/>
        <end position="270"/>
    </location>
</feature>
<feature type="transmembrane region" description="Helical" evidence="7">
    <location>
        <begin position="83"/>
        <end position="100"/>
    </location>
</feature>
<dbReference type="AlphaFoldDB" id="A0A8G2BEE9"/>
<evidence type="ECO:0000313" key="10">
    <source>
        <dbReference type="Proteomes" id="UP000198615"/>
    </source>
</evidence>
<sequence>MALWHDRAGRVSRLKIATLVAMSVPAVLLGADAVLGGLGARPFDEAIHRSGDWAIRILTVSLAVSPAIRILSYPRLISVRRMLGVSALAYLLLHVGLYIADQGFDLPKVASEVVLRTYLTIGFVALVILAALGATSFDGMVRRLGRRWNHLHMLVYPAAALGAVHFFMQTKIQAYEASLIAGFLLVLGMYRLAAKRRMSLTSPLVLAAIAVAGGLLTAGVEALWFWAGTSVPPLRVLEANLMLPDTIRPAWWVLAAGLAVALLPLLLTPLRRRIRAGTRSTAERTAERTVERTA</sequence>
<proteinExistence type="inferred from homology"/>
<evidence type="ECO:0000313" key="9">
    <source>
        <dbReference type="EMBL" id="SDF08243.1"/>
    </source>
</evidence>
<comment type="function">
    <text evidence="7">Part of the MsrPQ system that repairs oxidized periplasmic proteins containing methionine sulfoxide residues (Met-O), using respiratory chain electrons. Thus protects these proteins from oxidative-stress damage caused by reactive species of oxygen and chlorine generated by the host defense mechanisms. MsrPQ is essential for the maintenance of envelope integrity under bleach stress, rescuing a wide series of structurally unrelated periplasmic proteins from methionine oxidation. MsrQ provides electrons for reduction to the reductase catalytic subunit MsrP, using the quinone pool of the respiratory chain.</text>
</comment>
<evidence type="ECO:0000256" key="5">
    <source>
        <dbReference type="ARBA" id="ARBA00023004"/>
    </source>
</evidence>
<feature type="domain" description="Ferric oxidoreductase" evidence="8">
    <location>
        <begin position="51"/>
        <end position="162"/>
    </location>
</feature>
<feature type="transmembrane region" description="Helical" evidence="7">
    <location>
        <begin position="53"/>
        <end position="71"/>
    </location>
</feature>
<comment type="similarity">
    <text evidence="7">Belongs to the MsrQ family.</text>
</comment>
<keyword evidence="2 7" id="KW-0813">Transport</keyword>
<evidence type="ECO:0000259" key="8">
    <source>
        <dbReference type="Pfam" id="PF01794"/>
    </source>
</evidence>
<comment type="subcellular location">
    <subcellularLocation>
        <location evidence="7">Cell membrane</location>
        <topology evidence="7">Multi-pass membrane protein</topology>
    </subcellularLocation>
    <subcellularLocation>
        <location evidence="1">Membrane</location>
        <topology evidence="1">Multi-pass membrane protein</topology>
    </subcellularLocation>
</comment>
<feature type="transmembrane region" description="Helical" evidence="7">
    <location>
        <begin position="120"/>
        <end position="139"/>
    </location>
</feature>
<protein>
    <recommendedName>
        <fullName evidence="7">Protein-methionine-sulfoxide reductase heme-binding subunit MsrQ</fullName>
    </recommendedName>
    <alternativeName>
        <fullName evidence="7">Flavocytochrome MsrQ</fullName>
    </alternativeName>
</protein>
<comment type="cofactor">
    <cofactor evidence="7">
        <name>heme b</name>
        <dbReference type="ChEBI" id="CHEBI:60344"/>
    </cofactor>
    <text evidence="7">Binds 1 heme b (iron(II)-protoporphyrin IX) group per subunit.</text>
</comment>
<dbReference type="GO" id="GO:0046872">
    <property type="term" value="F:metal ion binding"/>
    <property type="evidence" value="ECO:0007669"/>
    <property type="project" value="UniProtKB-KW"/>
</dbReference>
<feature type="transmembrane region" description="Helical" evidence="7">
    <location>
        <begin position="204"/>
        <end position="227"/>
    </location>
</feature>
<dbReference type="Pfam" id="PF01794">
    <property type="entry name" value="Ferric_reduct"/>
    <property type="match status" value="1"/>
</dbReference>
<evidence type="ECO:0000256" key="3">
    <source>
        <dbReference type="ARBA" id="ARBA00022692"/>
    </source>
</evidence>
<keyword evidence="7" id="KW-0288">FMN</keyword>
<organism evidence="9 10">
    <name type="scientific">Thalassobaculum litoreum DSM 18839</name>
    <dbReference type="NCBI Taxonomy" id="1123362"/>
    <lineage>
        <taxon>Bacteria</taxon>
        <taxon>Pseudomonadati</taxon>
        <taxon>Pseudomonadota</taxon>
        <taxon>Alphaproteobacteria</taxon>
        <taxon>Rhodospirillales</taxon>
        <taxon>Thalassobaculaceae</taxon>
        <taxon>Thalassobaculum</taxon>
    </lineage>
</organism>
<keyword evidence="7" id="KW-0285">Flavoprotein</keyword>
<comment type="subunit">
    <text evidence="7">Heterodimer of a catalytic subunit (MsrP) and a heme-binding subunit (MsrQ).</text>
</comment>
<feature type="transmembrane region" description="Helical" evidence="7">
    <location>
        <begin position="16"/>
        <end position="41"/>
    </location>
</feature>
<name>A0A8G2BEE9_9PROT</name>
<accession>A0A8G2BEE9</accession>
<reference evidence="9 10" key="1">
    <citation type="submission" date="2016-10" db="EMBL/GenBank/DDBJ databases">
        <authorList>
            <person name="Varghese N."/>
            <person name="Submissions S."/>
        </authorList>
    </citation>
    <scope>NUCLEOTIDE SEQUENCE [LARGE SCALE GENOMIC DNA]</scope>
    <source>
        <strain evidence="9 10">DSM 18839</strain>
    </source>
</reference>
<keyword evidence="7" id="KW-1003">Cell membrane</keyword>
<dbReference type="GO" id="GO:0016679">
    <property type="term" value="F:oxidoreductase activity, acting on diphenols and related substances as donors"/>
    <property type="evidence" value="ECO:0007669"/>
    <property type="project" value="TreeGrafter"/>
</dbReference>
<dbReference type="GO" id="GO:0005886">
    <property type="term" value="C:plasma membrane"/>
    <property type="evidence" value="ECO:0007669"/>
    <property type="project" value="UniProtKB-SubCell"/>
</dbReference>
<dbReference type="GO" id="GO:0030091">
    <property type="term" value="P:protein repair"/>
    <property type="evidence" value="ECO:0007669"/>
    <property type="project" value="UniProtKB-UniRule"/>
</dbReference>
<dbReference type="InterPro" id="IPR013130">
    <property type="entry name" value="Fe3_Rdtase_TM_dom"/>
</dbReference>
<dbReference type="GO" id="GO:0010181">
    <property type="term" value="F:FMN binding"/>
    <property type="evidence" value="ECO:0007669"/>
    <property type="project" value="UniProtKB-UniRule"/>
</dbReference>
<keyword evidence="6 7" id="KW-0472">Membrane</keyword>
<dbReference type="InterPro" id="IPR022837">
    <property type="entry name" value="MsrQ-like"/>
</dbReference>
<feature type="transmembrane region" description="Helical" evidence="7">
    <location>
        <begin position="174"/>
        <end position="192"/>
    </location>
</feature>
<evidence type="ECO:0000256" key="4">
    <source>
        <dbReference type="ARBA" id="ARBA00022989"/>
    </source>
</evidence>
<evidence type="ECO:0000256" key="2">
    <source>
        <dbReference type="ARBA" id="ARBA00022448"/>
    </source>
</evidence>
<comment type="cofactor">
    <cofactor evidence="7">
        <name>FMN</name>
        <dbReference type="ChEBI" id="CHEBI:58210"/>
    </cofactor>
    <text evidence="7">Binds 1 FMN per subunit.</text>
</comment>
<evidence type="ECO:0000256" key="7">
    <source>
        <dbReference type="HAMAP-Rule" id="MF_01207"/>
    </source>
</evidence>